<dbReference type="EMBL" id="CP118166">
    <property type="protein sequence ID" value="WDI30511.1"/>
    <property type="molecule type" value="Genomic_DNA"/>
</dbReference>
<evidence type="ECO:0000256" key="1">
    <source>
        <dbReference type="ARBA" id="ARBA00008361"/>
    </source>
</evidence>
<dbReference type="KEGG" id="hfl:PUV54_11135"/>
<dbReference type="Pfam" id="PF08241">
    <property type="entry name" value="Methyltransf_11"/>
    <property type="match status" value="1"/>
</dbReference>
<reference evidence="5" key="1">
    <citation type="submission" date="2023-02" db="EMBL/GenBank/DDBJ databases">
        <title>Genome sequence of Hyphococcus flavus.</title>
        <authorList>
            <person name="Rong J.-C."/>
            <person name="Zhao Q."/>
            <person name="Yi M."/>
            <person name="Wu J.-Y."/>
        </authorList>
    </citation>
    <scope>NUCLEOTIDE SEQUENCE</scope>
    <source>
        <strain evidence="5">MCCC 1K03223</strain>
    </source>
</reference>
<dbReference type="InterPro" id="IPR013216">
    <property type="entry name" value="Methyltransf_11"/>
</dbReference>
<evidence type="ECO:0000313" key="5">
    <source>
        <dbReference type="EMBL" id="WDI30511.1"/>
    </source>
</evidence>
<dbReference type="GO" id="GO:0008757">
    <property type="term" value="F:S-adenosylmethionine-dependent methyltransferase activity"/>
    <property type="evidence" value="ECO:0007669"/>
    <property type="project" value="InterPro"/>
</dbReference>
<dbReference type="PANTHER" id="PTHR44942:SF4">
    <property type="entry name" value="METHYLTRANSFERASE TYPE 11 DOMAIN-CONTAINING PROTEIN"/>
    <property type="match status" value="1"/>
</dbReference>
<dbReference type="AlphaFoldDB" id="A0AAE9ZAW8"/>
<dbReference type="Proteomes" id="UP001214043">
    <property type="component" value="Chromosome"/>
</dbReference>
<keyword evidence="3" id="KW-0808">Transferase</keyword>
<dbReference type="SUPFAM" id="SSF53335">
    <property type="entry name" value="S-adenosyl-L-methionine-dependent methyltransferases"/>
    <property type="match status" value="1"/>
</dbReference>
<keyword evidence="2 5" id="KW-0489">Methyltransferase</keyword>
<dbReference type="PANTHER" id="PTHR44942">
    <property type="entry name" value="METHYLTRANSF_11 DOMAIN-CONTAINING PROTEIN"/>
    <property type="match status" value="1"/>
</dbReference>
<organism evidence="5 6">
    <name type="scientific">Hyphococcus flavus</name>
    <dbReference type="NCBI Taxonomy" id="1866326"/>
    <lineage>
        <taxon>Bacteria</taxon>
        <taxon>Pseudomonadati</taxon>
        <taxon>Pseudomonadota</taxon>
        <taxon>Alphaproteobacteria</taxon>
        <taxon>Parvularculales</taxon>
        <taxon>Parvularculaceae</taxon>
        <taxon>Hyphococcus</taxon>
    </lineage>
</organism>
<protein>
    <submittedName>
        <fullName evidence="5">Class I SAM-dependent methyltransferase</fullName>
    </submittedName>
</protein>
<name>A0AAE9ZAW8_9PROT</name>
<dbReference type="GO" id="GO:0032259">
    <property type="term" value="P:methylation"/>
    <property type="evidence" value="ECO:0007669"/>
    <property type="project" value="UniProtKB-KW"/>
</dbReference>
<dbReference type="RefSeq" id="WP_274492313.1">
    <property type="nucleotide sequence ID" value="NZ_CP118166.1"/>
</dbReference>
<evidence type="ECO:0000256" key="2">
    <source>
        <dbReference type="ARBA" id="ARBA00022603"/>
    </source>
</evidence>
<evidence type="ECO:0000256" key="3">
    <source>
        <dbReference type="ARBA" id="ARBA00022679"/>
    </source>
</evidence>
<proteinExistence type="inferred from homology"/>
<dbReference type="InterPro" id="IPR029063">
    <property type="entry name" value="SAM-dependent_MTases_sf"/>
</dbReference>
<feature type="domain" description="Methyltransferase type 11" evidence="4">
    <location>
        <begin position="42"/>
        <end position="130"/>
    </location>
</feature>
<gene>
    <name evidence="5" type="ORF">PUV54_11135</name>
</gene>
<dbReference type="Gene3D" id="3.40.50.150">
    <property type="entry name" value="Vaccinia Virus protein VP39"/>
    <property type="match status" value="1"/>
</dbReference>
<evidence type="ECO:0000313" key="6">
    <source>
        <dbReference type="Proteomes" id="UP001214043"/>
    </source>
</evidence>
<dbReference type="InterPro" id="IPR051052">
    <property type="entry name" value="Diverse_substrate_MTase"/>
</dbReference>
<accession>A0AAE9ZAW8</accession>
<keyword evidence="6" id="KW-1185">Reference proteome</keyword>
<comment type="similarity">
    <text evidence="1">Belongs to the methyltransferase superfamily.</text>
</comment>
<evidence type="ECO:0000259" key="4">
    <source>
        <dbReference type="Pfam" id="PF08241"/>
    </source>
</evidence>
<sequence length="249" mass="27897">MSDPSKNFGEDAGRYATYRPDYPQDVFDLLISHVRSGKKLAVDLGAGSCQATRKLVRLFDYVVAVEPDARQAAEAQISENAEIRIASAEDVTFEAKSIDAVVSATAFHWMNQPLICRKVASWLKPDGVFFPFAFDRFEIEGEVGEFYNTEFEKWKEYRDRRIVECYDYTGALTNSREFEKVIPFAQNFSHTLPSEAAAGIVSTFSFARAYAKSTNNAERYFQEVTDVFVKAGETVTIKTPIVGALGVKS</sequence>